<accession>A0A8I6TDN8</accession>
<feature type="domain" description="SGS" evidence="1">
    <location>
        <begin position="115"/>
        <end position="204"/>
    </location>
</feature>
<sequence>MSESAGETKETGSSEGCCEVQKPKSLPYKLDWYQTEVLVVVTVFAKNFVPDKVRVDFQDEEVFFTLTLNTGETVDRTLRLEKPIEPSRSSYKVLSTKLEIKLAKRDGLNWKNLEKIEEKKKPSKGKNWDKVVSEFEEEQGEGEEALNSLFQKIYAEGSDEVKKAMNKSFVESGGTELNTNWNAVKQGKVSIKPPEGMEWKTWDS</sequence>
<dbReference type="InterPro" id="IPR044563">
    <property type="entry name" value="Sgt1-like"/>
</dbReference>
<name>A0A8I6TDN8_CIMLE</name>
<proteinExistence type="predicted"/>
<dbReference type="PROSITE" id="PS51203">
    <property type="entry name" value="CS"/>
    <property type="match status" value="1"/>
</dbReference>
<evidence type="ECO:0000313" key="4">
    <source>
        <dbReference type="Proteomes" id="UP000494040"/>
    </source>
</evidence>
<evidence type="ECO:0000313" key="3">
    <source>
        <dbReference type="EnsemblMetazoa" id="XP_014247412.1"/>
    </source>
</evidence>
<dbReference type="InterPro" id="IPR008978">
    <property type="entry name" value="HSP20-like_chaperone"/>
</dbReference>
<dbReference type="AlphaFoldDB" id="A0A8I6TDN8"/>
<dbReference type="CDD" id="cd06466">
    <property type="entry name" value="p23_CS_SGT1_like"/>
    <property type="match status" value="1"/>
</dbReference>
<reference evidence="3" key="1">
    <citation type="submission" date="2022-01" db="UniProtKB">
        <authorList>
            <consortium name="EnsemblMetazoa"/>
        </authorList>
    </citation>
    <scope>IDENTIFICATION</scope>
</reference>
<gene>
    <name evidence="3" type="primary">106665480</name>
</gene>
<dbReference type="KEGG" id="clec:106665480"/>
<dbReference type="Pfam" id="PF05002">
    <property type="entry name" value="SGS"/>
    <property type="match status" value="1"/>
</dbReference>
<protein>
    <submittedName>
        <fullName evidence="3">Uncharacterized protein</fullName>
    </submittedName>
</protein>
<keyword evidence="4" id="KW-1185">Reference proteome</keyword>
<dbReference type="OrthoDB" id="1898560at2759"/>
<feature type="domain" description="CS" evidence="2">
    <location>
        <begin position="25"/>
        <end position="114"/>
    </location>
</feature>
<dbReference type="OMA" id="KVHMTAD"/>
<dbReference type="GO" id="GO:0051087">
    <property type="term" value="F:protein-folding chaperone binding"/>
    <property type="evidence" value="ECO:0007669"/>
    <property type="project" value="InterPro"/>
</dbReference>
<dbReference type="PROSITE" id="PS51048">
    <property type="entry name" value="SGS"/>
    <property type="match status" value="1"/>
</dbReference>
<dbReference type="PANTHER" id="PTHR45862">
    <property type="entry name" value="PROTEIN SGT1 HOMOLOG"/>
    <property type="match status" value="1"/>
</dbReference>
<dbReference type="Gene3D" id="2.60.40.790">
    <property type="match status" value="1"/>
</dbReference>
<dbReference type="InterPro" id="IPR007699">
    <property type="entry name" value="SGS_dom"/>
</dbReference>
<organism evidence="3 4">
    <name type="scientific">Cimex lectularius</name>
    <name type="common">Bed bug</name>
    <name type="synonym">Acanthia lectularia</name>
    <dbReference type="NCBI Taxonomy" id="79782"/>
    <lineage>
        <taxon>Eukaryota</taxon>
        <taxon>Metazoa</taxon>
        <taxon>Ecdysozoa</taxon>
        <taxon>Arthropoda</taxon>
        <taxon>Hexapoda</taxon>
        <taxon>Insecta</taxon>
        <taxon>Pterygota</taxon>
        <taxon>Neoptera</taxon>
        <taxon>Paraneoptera</taxon>
        <taxon>Hemiptera</taxon>
        <taxon>Heteroptera</taxon>
        <taxon>Panheteroptera</taxon>
        <taxon>Cimicomorpha</taxon>
        <taxon>Cimicidae</taxon>
        <taxon>Cimex</taxon>
    </lineage>
</organism>
<dbReference type="InterPro" id="IPR007052">
    <property type="entry name" value="CS_dom"/>
</dbReference>
<evidence type="ECO:0000259" key="1">
    <source>
        <dbReference type="PROSITE" id="PS51048"/>
    </source>
</evidence>
<dbReference type="Pfam" id="PF04969">
    <property type="entry name" value="CS"/>
    <property type="match status" value="1"/>
</dbReference>
<dbReference type="Proteomes" id="UP000494040">
    <property type="component" value="Unassembled WGS sequence"/>
</dbReference>
<dbReference type="EnsemblMetazoa" id="XM_014391926.2">
    <property type="protein sequence ID" value="XP_014247412.1"/>
    <property type="gene ID" value="LOC106665480"/>
</dbReference>
<evidence type="ECO:0000259" key="2">
    <source>
        <dbReference type="PROSITE" id="PS51203"/>
    </source>
</evidence>
<dbReference type="SUPFAM" id="SSF49764">
    <property type="entry name" value="HSP20-like chaperones"/>
    <property type="match status" value="1"/>
</dbReference>